<evidence type="ECO:0000313" key="1">
    <source>
        <dbReference type="EMBL" id="MBL0742685.1"/>
    </source>
</evidence>
<keyword evidence="2" id="KW-1185">Reference proteome</keyword>
<reference evidence="1 2" key="1">
    <citation type="submission" date="2021-01" db="EMBL/GenBank/DDBJ databases">
        <title>Chryseolinea sp. Jin1 Genome sequencing and assembly.</title>
        <authorList>
            <person name="Kim I."/>
        </authorList>
    </citation>
    <scope>NUCLEOTIDE SEQUENCE [LARGE SCALE GENOMIC DNA]</scope>
    <source>
        <strain evidence="1 2">Jin1</strain>
    </source>
</reference>
<organism evidence="1 2">
    <name type="scientific">Chryseolinea lacunae</name>
    <dbReference type="NCBI Taxonomy" id="2801331"/>
    <lineage>
        <taxon>Bacteria</taxon>
        <taxon>Pseudomonadati</taxon>
        <taxon>Bacteroidota</taxon>
        <taxon>Cytophagia</taxon>
        <taxon>Cytophagales</taxon>
        <taxon>Fulvivirgaceae</taxon>
        <taxon>Chryseolinea</taxon>
    </lineage>
</organism>
<comment type="caution">
    <text evidence="1">The sequence shown here is derived from an EMBL/GenBank/DDBJ whole genome shotgun (WGS) entry which is preliminary data.</text>
</comment>
<evidence type="ECO:0008006" key="3">
    <source>
        <dbReference type="Google" id="ProtNLM"/>
    </source>
</evidence>
<proteinExistence type="predicted"/>
<dbReference type="Proteomes" id="UP000613030">
    <property type="component" value="Unassembled WGS sequence"/>
</dbReference>
<name>A0ABS1KTK1_9BACT</name>
<accession>A0ABS1KTK1</accession>
<protein>
    <recommendedName>
        <fullName evidence="3">SRPBCC family protein</fullName>
    </recommendedName>
</protein>
<sequence>MQEITSQSVTALVHAPFEKINLTEWLFTLRDHEYQACSAAHLGCGTSVSPEGKRMSLNVELIGGTLLVQHYVEDISLSDHCRVNSISDSISAAGNTTLGITWELKIRKVNDDSCELTNRVVVNFTDAFLTLLQHANITDLEPVKLRMAENVKAHNHEETPRFASDIEKKALAGVWS</sequence>
<gene>
    <name evidence="1" type="ORF">JI741_15775</name>
</gene>
<dbReference type="RefSeq" id="WP_202011188.1">
    <property type="nucleotide sequence ID" value="NZ_JAERRB010000005.1"/>
</dbReference>
<evidence type="ECO:0000313" key="2">
    <source>
        <dbReference type="Proteomes" id="UP000613030"/>
    </source>
</evidence>
<dbReference type="EMBL" id="JAERRB010000005">
    <property type="protein sequence ID" value="MBL0742685.1"/>
    <property type="molecule type" value="Genomic_DNA"/>
</dbReference>